<keyword evidence="2" id="KW-1185">Reference proteome</keyword>
<organism evidence="1 2">
    <name type="scientific">Cephalotus follicularis</name>
    <name type="common">Albany pitcher plant</name>
    <dbReference type="NCBI Taxonomy" id="3775"/>
    <lineage>
        <taxon>Eukaryota</taxon>
        <taxon>Viridiplantae</taxon>
        <taxon>Streptophyta</taxon>
        <taxon>Embryophyta</taxon>
        <taxon>Tracheophyta</taxon>
        <taxon>Spermatophyta</taxon>
        <taxon>Magnoliopsida</taxon>
        <taxon>eudicotyledons</taxon>
        <taxon>Gunneridae</taxon>
        <taxon>Pentapetalae</taxon>
        <taxon>rosids</taxon>
        <taxon>fabids</taxon>
        <taxon>Oxalidales</taxon>
        <taxon>Cephalotaceae</taxon>
        <taxon>Cephalotus</taxon>
    </lineage>
</organism>
<dbReference type="OrthoDB" id="1932417at2759"/>
<accession>A0A1Q3DBZ2</accession>
<gene>
    <name evidence="1" type="ORF">CFOL_v3_33381</name>
</gene>
<protein>
    <submittedName>
        <fullName evidence="1">Uncharacterized protein</fullName>
    </submittedName>
</protein>
<name>A0A1Q3DBZ2_CEPFO</name>
<evidence type="ECO:0000313" key="2">
    <source>
        <dbReference type="Proteomes" id="UP000187406"/>
    </source>
</evidence>
<dbReference type="AlphaFoldDB" id="A0A1Q3DBZ2"/>
<sequence length="117" mass="13310">MTINTYATNRDITSSDANDVLDGKMLHSTQNVVRYVFTTPKQDDWRRTIFFHTYTKIGDVSNKVIIHGGNCMNVVSKGAITSMNLKLEPHPQPYKVAWVDNTTMSVTERCLVHLDHI</sequence>
<comment type="caution">
    <text evidence="1">The sequence shown here is derived from an EMBL/GenBank/DDBJ whole genome shotgun (WGS) entry which is preliminary data.</text>
</comment>
<dbReference type="Proteomes" id="UP000187406">
    <property type="component" value="Unassembled WGS sequence"/>
</dbReference>
<dbReference type="InParanoid" id="A0A1Q3DBZ2"/>
<evidence type="ECO:0000313" key="1">
    <source>
        <dbReference type="EMBL" id="GAV89970.1"/>
    </source>
</evidence>
<reference evidence="2" key="1">
    <citation type="submission" date="2016-04" db="EMBL/GenBank/DDBJ databases">
        <title>Cephalotus genome sequencing.</title>
        <authorList>
            <person name="Fukushima K."/>
            <person name="Hasebe M."/>
            <person name="Fang X."/>
        </authorList>
    </citation>
    <scope>NUCLEOTIDE SEQUENCE [LARGE SCALE GENOMIC DNA]</scope>
    <source>
        <strain evidence="2">cv. St1</strain>
    </source>
</reference>
<dbReference type="EMBL" id="BDDD01005859">
    <property type="protein sequence ID" value="GAV89970.1"/>
    <property type="molecule type" value="Genomic_DNA"/>
</dbReference>
<proteinExistence type="predicted"/>